<dbReference type="GO" id="GO:0006629">
    <property type="term" value="P:lipid metabolic process"/>
    <property type="evidence" value="ECO:0007669"/>
    <property type="project" value="InterPro"/>
</dbReference>
<dbReference type="PANTHER" id="PTHR45856:SF11">
    <property type="entry name" value="FUNGAL LIPASE-LIKE DOMAIN-CONTAINING PROTEIN"/>
    <property type="match status" value="1"/>
</dbReference>
<accession>A0A1I3HNZ1</accession>
<protein>
    <submittedName>
        <fullName evidence="2">Lipase (Class 3)</fullName>
    </submittedName>
</protein>
<dbReference type="SUPFAM" id="SSF53474">
    <property type="entry name" value="alpha/beta-Hydrolases"/>
    <property type="match status" value="1"/>
</dbReference>
<dbReference type="OrthoDB" id="5522031at2"/>
<proteinExistence type="predicted"/>
<dbReference type="InterPro" id="IPR002921">
    <property type="entry name" value="Fungal_lipase-type"/>
</dbReference>
<dbReference type="InterPro" id="IPR051218">
    <property type="entry name" value="Sec_MonoDiacylglyc_Lipase"/>
</dbReference>
<keyword evidence="3" id="KW-1185">Reference proteome</keyword>
<dbReference type="PANTHER" id="PTHR45856">
    <property type="entry name" value="ALPHA/BETA-HYDROLASES SUPERFAMILY PROTEIN"/>
    <property type="match status" value="1"/>
</dbReference>
<feature type="domain" description="Fungal lipase-type" evidence="1">
    <location>
        <begin position="350"/>
        <end position="488"/>
    </location>
</feature>
<dbReference type="STRING" id="1477437.SAMN05444682_103432"/>
<evidence type="ECO:0000259" key="1">
    <source>
        <dbReference type="Pfam" id="PF01764"/>
    </source>
</evidence>
<name>A0A1I3HNZ1_9SPHI</name>
<evidence type="ECO:0000313" key="2">
    <source>
        <dbReference type="EMBL" id="SFI37230.1"/>
    </source>
</evidence>
<reference evidence="2 3" key="1">
    <citation type="submission" date="2016-10" db="EMBL/GenBank/DDBJ databases">
        <authorList>
            <person name="de Groot N.N."/>
        </authorList>
    </citation>
    <scope>NUCLEOTIDE SEQUENCE [LARGE SCALE GENOMIC DNA]</scope>
    <source>
        <strain evidence="2 3">RK1</strain>
    </source>
</reference>
<gene>
    <name evidence="2" type="ORF">SAMN05444682_103432</name>
</gene>
<dbReference type="Proteomes" id="UP000198670">
    <property type="component" value="Unassembled WGS sequence"/>
</dbReference>
<organism evidence="2 3">
    <name type="scientific">Parapedobacter indicus</name>
    <dbReference type="NCBI Taxonomy" id="1477437"/>
    <lineage>
        <taxon>Bacteria</taxon>
        <taxon>Pseudomonadati</taxon>
        <taxon>Bacteroidota</taxon>
        <taxon>Sphingobacteriia</taxon>
        <taxon>Sphingobacteriales</taxon>
        <taxon>Sphingobacteriaceae</taxon>
        <taxon>Parapedobacter</taxon>
    </lineage>
</organism>
<sequence length="545" mass="57846">METHANLLQVQLLQMAAQANLPTLAKYGPNLPTGWVNIGSIASTNSMPPPVPQSQGFLALGPVDADGNQGYVLALGVTWSSFLLNQYSGTLLQTKLPDAIAGSGQPPNSLVSQPHAYAYQQMREAAWTTLKHMNAGLPLYICGMGLGAPLAQIGALDLRPGNKGPADLSQIAVQPTSYAFSAVNFVNQDFANYYQTIVTDANVVWAGTQALPVDLFPTRPDNADFVQIGRLTSLSCTIPSGSNAGWLQLPPSSQPYDVPWLERSDVFYLNALGGTPESAPVISVSIPQPPGGFSQVTAASMAILAQASYQLSRSITGTTGNVAPYQFTQYVNYQGTPFAFIFESAAAVAVVFRGTVTWQEFFTLEANANFSTPSFITAGRAHVHSGAYTVYSGPVDVSSSAATFAETLLEKLKPLASGKQLYFTGHGLGGTVATLAAADYAMSEYGVKPDALYTFGATYPGDYDFAEIFSEAYKSSYQLIRSQDKIPGSIVTLGFSPVNNVVSVNGQLAVDESTFHALFGYLVLLNPAGTEKKAATSVKNDPDEQ</sequence>
<dbReference type="Gene3D" id="3.40.50.1820">
    <property type="entry name" value="alpha/beta hydrolase"/>
    <property type="match status" value="2"/>
</dbReference>
<dbReference type="EMBL" id="FOQO01000003">
    <property type="protein sequence ID" value="SFI37230.1"/>
    <property type="molecule type" value="Genomic_DNA"/>
</dbReference>
<dbReference type="AlphaFoldDB" id="A0A1I3HNZ1"/>
<evidence type="ECO:0000313" key="3">
    <source>
        <dbReference type="Proteomes" id="UP000198670"/>
    </source>
</evidence>
<dbReference type="InterPro" id="IPR029058">
    <property type="entry name" value="AB_hydrolase_fold"/>
</dbReference>
<dbReference type="Pfam" id="PF01764">
    <property type="entry name" value="Lipase_3"/>
    <property type="match status" value="1"/>
</dbReference>